<dbReference type="AlphaFoldDB" id="A2SI57"/>
<feature type="compositionally biased region" description="Basic and acidic residues" evidence="1">
    <location>
        <begin position="49"/>
        <end position="87"/>
    </location>
</feature>
<proteinExistence type="predicted"/>
<dbReference type="Proteomes" id="UP000000366">
    <property type="component" value="Chromosome"/>
</dbReference>
<feature type="compositionally biased region" description="Basic and acidic residues" evidence="1">
    <location>
        <begin position="239"/>
        <end position="250"/>
    </location>
</feature>
<feature type="region of interest" description="Disordered" evidence="1">
    <location>
        <begin position="1"/>
        <end position="91"/>
    </location>
</feature>
<dbReference type="EMBL" id="CP000555">
    <property type="protein sequence ID" value="ABM95246.1"/>
    <property type="molecule type" value="Genomic_DNA"/>
</dbReference>
<dbReference type="HOGENOM" id="CLU_477189_0_0_4"/>
<sequence>MASAGRAGGCGVPTERGDRHEEEIAAAAAWHGHGHRPGAGRYGRGAGRGFRDAERKRRQRAEDLQPDEFERRDDLQGHQPAGRERLRSGGVALGADHHQWRERGHPAREGVAALHRQEALHLRRARADEREPVGRDGRRLQRQRRAAPGSHRQGGGSRLFRGQPGGDQAAQGRRPHLRGPERVRHREAAAQQRLGRFPHRRQRRRGERPEQPELAVAADQDARSRGLQPPGLRVASAELGERGRRPEQHLRAGLPAGVHQRSVRARRGRRRLTRRGPESNPQQETTMHIRSHLTALAAVAAVFGVAMPAQAQWVSLPTSGTILQTVNPKTVVSPTPATCTNTGVAPTGDQLPVEQQSASLATGKFTGLPGSAAMPGYASTPVAATSYTLQTGSPAKTVGTLYDRVYCAGSGTTTCNASKVYVFATRAILNTTVANPPNLTFEINDFFRTVPSTATVEAGYYMGTSGTSVDTGLSTKYVEYVGRTNSGLNQTITRDNTKVAFRTDVNASDPERCEPYSKNNPISAWVYHRVTCPNGVETAPANITFKTRVREGGEEGQPIISISTSGYVCKP</sequence>
<feature type="compositionally biased region" description="Basic and acidic residues" evidence="1">
    <location>
        <begin position="178"/>
        <end position="188"/>
    </location>
</feature>
<feature type="compositionally biased region" description="Basic and acidic residues" evidence="1">
    <location>
        <begin position="122"/>
        <end position="139"/>
    </location>
</feature>
<feature type="region of interest" description="Disordered" evidence="1">
    <location>
        <begin position="122"/>
        <end position="285"/>
    </location>
</feature>
<feature type="compositionally biased region" description="Basic residues" evidence="1">
    <location>
        <begin position="196"/>
        <end position="206"/>
    </location>
</feature>
<gene>
    <name evidence="2" type="ordered locus">Mpe_A2290</name>
</gene>
<organism evidence="2 3">
    <name type="scientific">Methylibium petroleiphilum (strain ATCC BAA-1232 / LMG 22953 / PM1)</name>
    <dbReference type="NCBI Taxonomy" id="420662"/>
    <lineage>
        <taxon>Bacteria</taxon>
        <taxon>Pseudomonadati</taxon>
        <taxon>Pseudomonadota</taxon>
        <taxon>Betaproteobacteria</taxon>
        <taxon>Burkholderiales</taxon>
        <taxon>Sphaerotilaceae</taxon>
        <taxon>Methylibium</taxon>
    </lineage>
</organism>
<feature type="compositionally biased region" description="Basic residues" evidence="1">
    <location>
        <begin position="261"/>
        <end position="274"/>
    </location>
</feature>
<protein>
    <submittedName>
        <fullName evidence="2">Uncharacterized protein</fullName>
    </submittedName>
</protein>
<feature type="compositionally biased region" description="Gly residues" evidence="1">
    <location>
        <begin position="1"/>
        <end position="11"/>
    </location>
</feature>
<dbReference type="eggNOG" id="ENOG50342ZJ">
    <property type="taxonomic scope" value="Bacteria"/>
</dbReference>
<name>A2SI57_METPP</name>
<dbReference type="KEGG" id="mpt:Mpe_A2290"/>
<evidence type="ECO:0000256" key="1">
    <source>
        <dbReference type="SAM" id="MobiDB-lite"/>
    </source>
</evidence>
<accession>A2SI57</accession>
<dbReference type="STRING" id="420662.Mpe_A2290"/>
<evidence type="ECO:0000313" key="3">
    <source>
        <dbReference type="Proteomes" id="UP000000366"/>
    </source>
</evidence>
<reference evidence="2 3" key="1">
    <citation type="journal article" date="2007" name="J. Bacteriol.">
        <title>Whole-genome analysis of the methyl tert-butyl ether-degrading beta-proteobacterium Methylibium petroleiphilum PM1.</title>
        <authorList>
            <person name="Kane S.R."/>
            <person name="Chakicherla A.Y."/>
            <person name="Chain P.S.G."/>
            <person name="Schmidt R."/>
            <person name="Shin M.W."/>
            <person name="Legler T.C."/>
            <person name="Scow K.M."/>
            <person name="Larimer F.W."/>
            <person name="Lucas S.M."/>
            <person name="Richardson P.M."/>
            <person name="Hristova K.R."/>
        </authorList>
    </citation>
    <scope>NUCLEOTIDE SEQUENCE [LARGE SCALE GENOMIC DNA]</scope>
    <source>
        <strain evidence="3">ATCC BAA-1232 / LMG 22953 / PM1</strain>
    </source>
</reference>
<keyword evidence="3" id="KW-1185">Reference proteome</keyword>
<evidence type="ECO:0000313" key="2">
    <source>
        <dbReference type="EMBL" id="ABM95246.1"/>
    </source>
</evidence>